<keyword evidence="3" id="KW-1185">Reference proteome</keyword>
<keyword evidence="1" id="KW-0472">Membrane</keyword>
<keyword evidence="1" id="KW-0812">Transmembrane</keyword>
<comment type="caution">
    <text evidence="2">The sequence shown here is derived from an EMBL/GenBank/DDBJ whole genome shotgun (WGS) entry which is preliminary data.</text>
</comment>
<evidence type="ECO:0000313" key="3">
    <source>
        <dbReference type="Proteomes" id="UP000298179"/>
    </source>
</evidence>
<dbReference type="OrthoDB" id="7997654at2"/>
<reference evidence="2 3" key="1">
    <citation type="submission" date="2019-03" db="EMBL/GenBank/DDBJ databases">
        <title>Jiella endophytica sp. nov., a novel endophytic bacterium isolated from root of Ficus microcarpa Linn. f.</title>
        <authorList>
            <person name="Tuo L."/>
        </authorList>
    </citation>
    <scope>NUCLEOTIDE SEQUENCE [LARGE SCALE GENOMIC DNA]</scope>
    <source>
        <strain evidence="2 3">CBS5Q-3</strain>
    </source>
</reference>
<name>A0A4Y8REP6_9HYPH</name>
<organism evidence="2 3">
    <name type="scientific">Jiella endophytica</name>
    <dbReference type="NCBI Taxonomy" id="2558362"/>
    <lineage>
        <taxon>Bacteria</taxon>
        <taxon>Pseudomonadati</taxon>
        <taxon>Pseudomonadota</taxon>
        <taxon>Alphaproteobacteria</taxon>
        <taxon>Hyphomicrobiales</taxon>
        <taxon>Aurantimonadaceae</taxon>
        <taxon>Jiella</taxon>
    </lineage>
</organism>
<keyword evidence="1" id="KW-1133">Transmembrane helix</keyword>
<dbReference type="EMBL" id="SOZD01000006">
    <property type="protein sequence ID" value="TFF19693.1"/>
    <property type="molecule type" value="Genomic_DNA"/>
</dbReference>
<dbReference type="RefSeq" id="WP_134763374.1">
    <property type="nucleotide sequence ID" value="NZ_SOZD01000006.1"/>
</dbReference>
<evidence type="ECO:0000313" key="2">
    <source>
        <dbReference type="EMBL" id="TFF19693.1"/>
    </source>
</evidence>
<feature type="transmembrane region" description="Helical" evidence="1">
    <location>
        <begin position="45"/>
        <end position="67"/>
    </location>
</feature>
<dbReference type="Proteomes" id="UP000298179">
    <property type="component" value="Unassembled WGS sequence"/>
</dbReference>
<gene>
    <name evidence="2" type="ORF">E3C22_18555</name>
</gene>
<proteinExistence type="predicted"/>
<evidence type="ECO:0000256" key="1">
    <source>
        <dbReference type="SAM" id="Phobius"/>
    </source>
</evidence>
<feature type="transmembrane region" description="Helical" evidence="1">
    <location>
        <begin position="15"/>
        <end position="33"/>
    </location>
</feature>
<protein>
    <submittedName>
        <fullName evidence="2">Amino acid transporter</fullName>
    </submittedName>
</protein>
<sequence length="76" mass="8184">MTEAVRERVKLRANWLNGISVATFAVGTLAPTTRVVSDAVLSTETAFGLLLVAAVCLALAVALHFFAQRELKVLDR</sequence>
<accession>A0A4Y8REP6</accession>
<dbReference type="AlphaFoldDB" id="A0A4Y8REP6"/>